<evidence type="ECO:0000256" key="1">
    <source>
        <dbReference type="SAM" id="MobiDB-lite"/>
    </source>
</evidence>
<protein>
    <submittedName>
        <fullName evidence="2">Uncharacterized protein</fullName>
    </submittedName>
</protein>
<dbReference type="AlphaFoldDB" id="A0A7S3YMX7"/>
<reference evidence="2" key="1">
    <citation type="submission" date="2021-01" db="EMBL/GenBank/DDBJ databases">
        <authorList>
            <person name="Corre E."/>
            <person name="Pelletier E."/>
            <person name="Niang G."/>
            <person name="Scheremetjew M."/>
            <person name="Finn R."/>
            <person name="Kale V."/>
            <person name="Holt S."/>
            <person name="Cochrane G."/>
            <person name="Meng A."/>
            <person name="Brown T."/>
            <person name="Cohen L."/>
        </authorList>
    </citation>
    <scope>NUCLEOTIDE SEQUENCE</scope>
    <source>
        <strain evidence="2">CCCM811</strain>
    </source>
</reference>
<name>A0A7S3YMX7_9EUKA</name>
<feature type="compositionally biased region" description="Basic and acidic residues" evidence="1">
    <location>
        <begin position="133"/>
        <end position="146"/>
    </location>
</feature>
<dbReference type="EMBL" id="HBIV01011125">
    <property type="protein sequence ID" value="CAE0656669.1"/>
    <property type="molecule type" value="Transcribed_RNA"/>
</dbReference>
<sequence>MTKILSKLQATFYLLEAQDAQMHQKKGTVDEVSLPRECRKARDSFPILRGFVNDSIVFLEMMTSSFWSVLTQQQVRTLAVNFVGAKDTVRRRKAFHETEKEYIRNQTKKLAELEKKMGMRLKDNRALNLLIGKKVDEQQRQPETHHRSPTKHGLPKHIRRGALS</sequence>
<feature type="region of interest" description="Disordered" evidence="1">
    <location>
        <begin position="132"/>
        <end position="164"/>
    </location>
</feature>
<proteinExistence type="predicted"/>
<feature type="compositionally biased region" description="Basic residues" evidence="1">
    <location>
        <begin position="147"/>
        <end position="164"/>
    </location>
</feature>
<organism evidence="2">
    <name type="scientific">Lotharella globosa</name>
    <dbReference type="NCBI Taxonomy" id="91324"/>
    <lineage>
        <taxon>Eukaryota</taxon>
        <taxon>Sar</taxon>
        <taxon>Rhizaria</taxon>
        <taxon>Cercozoa</taxon>
        <taxon>Chlorarachniophyceae</taxon>
        <taxon>Lotharella</taxon>
    </lineage>
</organism>
<evidence type="ECO:0000313" key="2">
    <source>
        <dbReference type="EMBL" id="CAE0656669.1"/>
    </source>
</evidence>
<accession>A0A7S3YMX7</accession>
<gene>
    <name evidence="2" type="ORF">LGLO00237_LOCUS8320</name>
</gene>